<dbReference type="Proteomes" id="UP001165064">
    <property type="component" value="Unassembled WGS sequence"/>
</dbReference>
<proteinExistence type="predicted"/>
<reference evidence="1" key="1">
    <citation type="submission" date="2023-04" db="EMBL/GenBank/DDBJ databases">
        <title>Ambrosiozyma monospora NBRC 10751.</title>
        <authorList>
            <person name="Ichikawa N."/>
            <person name="Sato H."/>
            <person name="Tonouchi N."/>
        </authorList>
    </citation>
    <scope>NUCLEOTIDE SEQUENCE</scope>
    <source>
        <strain evidence="1">NBRC 10751</strain>
    </source>
</reference>
<accession>A0ACB5TIS3</accession>
<evidence type="ECO:0000313" key="1">
    <source>
        <dbReference type="EMBL" id="GME89600.1"/>
    </source>
</evidence>
<organism evidence="1 2">
    <name type="scientific">Ambrosiozyma monospora</name>
    <name type="common">Yeast</name>
    <name type="synonym">Endomycopsis monosporus</name>
    <dbReference type="NCBI Taxonomy" id="43982"/>
    <lineage>
        <taxon>Eukaryota</taxon>
        <taxon>Fungi</taxon>
        <taxon>Dikarya</taxon>
        <taxon>Ascomycota</taxon>
        <taxon>Saccharomycotina</taxon>
        <taxon>Pichiomycetes</taxon>
        <taxon>Pichiales</taxon>
        <taxon>Pichiaceae</taxon>
        <taxon>Ambrosiozyma</taxon>
    </lineage>
</organism>
<name>A0ACB5TIS3_AMBMO</name>
<dbReference type="EMBL" id="BSXS01007626">
    <property type="protein sequence ID" value="GME89600.1"/>
    <property type="molecule type" value="Genomic_DNA"/>
</dbReference>
<comment type="caution">
    <text evidence="1">The sequence shown here is derived from an EMBL/GenBank/DDBJ whole genome shotgun (WGS) entry which is preliminary data.</text>
</comment>
<evidence type="ECO:0000313" key="2">
    <source>
        <dbReference type="Proteomes" id="UP001165064"/>
    </source>
</evidence>
<sequence>MKANVQLLIVWSLMSAVDAMPWYGANEVASTTDSECAGKAEAFTASTETDSTTYNIPVTLAGYNTDGVLGYSAQISDFTKHDSCTKVYAEVEGTTHEIYDKNAKQKRHWWWGSSSYDPVWSVPPLTPTPSSSSSAALSFCGQTVITFHGCYGDGYTHVVTAYDYNTQCWNKRCTCSDSTSTFPSSSAVVTTSSVPFTSSSAVASTSNPSSVPSETSTVPSETSTVPTTSKSSSSSAITTVPTSKTVYTTCYTSTVTVPNGGSGSISSKCSGDFSSKAKNGNYPAANIEFTKFTYKSSGVYEVTLDFSADTGLCLDDLQELKIIGLNSPNGGQINLYSINSKVYNIKNPNSWSWTFDLNVDSSNCISQFQIQYDWKDSTSTSYNKSYDYLINCGGDGQSDAPLICAGDGGNGGSGSVSVVTSCETIPFSIESSSEFSSASSSSYESSWSSESSSAFSSSYESSWSSESSVASSSVVKSSSSSIESSSVINSNFNCSIFISFILI</sequence>
<protein>
    <submittedName>
        <fullName evidence="1">Unnamed protein product</fullName>
    </submittedName>
</protein>
<keyword evidence="2" id="KW-1185">Reference proteome</keyword>
<gene>
    <name evidence="1" type="ORF">Amon02_000854100</name>
</gene>